<dbReference type="AlphaFoldDB" id="A0A8S1M7R9"/>
<sequence length="131" mass="15709">MDQKNNLQPGLIIESRFKLLKKIGSGSFGIVYLTYDLEEKEYCATKFESRNLQLRMMNREILILKQLKGINGKQLQIQYIQFQVFQNQFIMAKIANINIIQVHCWVRIQKSYYKNAVVNLHYKLYFNYLYN</sequence>
<keyword evidence="3" id="KW-1185">Reference proteome</keyword>
<gene>
    <name evidence="2" type="ORF">PPRIM_AZ9-3.1.T0470064</name>
</gene>
<dbReference type="GO" id="GO:0005524">
    <property type="term" value="F:ATP binding"/>
    <property type="evidence" value="ECO:0007669"/>
    <property type="project" value="InterPro"/>
</dbReference>
<comment type="caution">
    <text evidence="2">The sequence shown here is derived from an EMBL/GenBank/DDBJ whole genome shotgun (WGS) entry which is preliminary data.</text>
</comment>
<dbReference type="InterPro" id="IPR000719">
    <property type="entry name" value="Prot_kinase_dom"/>
</dbReference>
<feature type="domain" description="Protein kinase" evidence="1">
    <location>
        <begin position="17"/>
        <end position="131"/>
    </location>
</feature>
<protein>
    <recommendedName>
        <fullName evidence="1">Protein kinase domain-containing protein</fullName>
    </recommendedName>
</protein>
<evidence type="ECO:0000313" key="3">
    <source>
        <dbReference type="Proteomes" id="UP000688137"/>
    </source>
</evidence>
<proteinExistence type="predicted"/>
<dbReference type="PROSITE" id="PS50011">
    <property type="entry name" value="PROTEIN_KINASE_DOM"/>
    <property type="match status" value="1"/>
</dbReference>
<dbReference type="GO" id="GO:0004672">
    <property type="term" value="F:protein kinase activity"/>
    <property type="evidence" value="ECO:0007669"/>
    <property type="project" value="InterPro"/>
</dbReference>
<evidence type="ECO:0000259" key="1">
    <source>
        <dbReference type="PROSITE" id="PS50011"/>
    </source>
</evidence>
<name>A0A8S1M7R9_PARPR</name>
<reference evidence="2" key="1">
    <citation type="submission" date="2021-01" db="EMBL/GenBank/DDBJ databases">
        <authorList>
            <consortium name="Genoscope - CEA"/>
            <person name="William W."/>
        </authorList>
    </citation>
    <scope>NUCLEOTIDE SEQUENCE</scope>
</reference>
<organism evidence="2 3">
    <name type="scientific">Paramecium primaurelia</name>
    <dbReference type="NCBI Taxonomy" id="5886"/>
    <lineage>
        <taxon>Eukaryota</taxon>
        <taxon>Sar</taxon>
        <taxon>Alveolata</taxon>
        <taxon>Ciliophora</taxon>
        <taxon>Intramacronucleata</taxon>
        <taxon>Oligohymenophorea</taxon>
        <taxon>Peniculida</taxon>
        <taxon>Parameciidae</taxon>
        <taxon>Paramecium</taxon>
    </lineage>
</organism>
<accession>A0A8S1M7R9</accession>
<dbReference type="EMBL" id="CAJJDM010000047">
    <property type="protein sequence ID" value="CAD8071264.1"/>
    <property type="molecule type" value="Genomic_DNA"/>
</dbReference>
<dbReference type="Proteomes" id="UP000688137">
    <property type="component" value="Unassembled WGS sequence"/>
</dbReference>
<evidence type="ECO:0000313" key="2">
    <source>
        <dbReference type="EMBL" id="CAD8071264.1"/>
    </source>
</evidence>